<feature type="compositionally biased region" description="Polar residues" evidence="1">
    <location>
        <begin position="1"/>
        <end position="14"/>
    </location>
</feature>
<evidence type="ECO:0000313" key="2">
    <source>
        <dbReference type="EMBL" id="CAI6375671.1"/>
    </source>
</evidence>
<accession>A0AAV0Y8J6</accession>
<organism evidence="2 3">
    <name type="scientific">Macrosiphum euphorbiae</name>
    <name type="common">potato aphid</name>
    <dbReference type="NCBI Taxonomy" id="13131"/>
    <lineage>
        <taxon>Eukaryota</taxon>
        <taxon>Metazoa</taxon>
        <taxon>Ecdysozoa</taxon>
        <taxon>Arthropoda</taxon>
        <taxon>Hexapoda</taxon>
        <taxon>Insecta</taxon>
        <taxon>Pterygota</taxon>
        <taxon>Neoptera</taxon>
        <taxon>Paraneoptera</taxon>
        <taxon>Hemiptera</taxon>
        <taxon>Sternorrhyncha</taxon>
        <taxon>Aphidomorpha</taxon>
        <taxon>Aphidoidea</taxon>
        <taxon>Aphididae</taxon>
        <taxon>Macrosiphini</taxon>
        <taxon>Macrosiphum</taxon>
    </lineage>
</organism>
<sequence>MSETEGVFKTNNGIDENPSEVSRKTLLDQIKGADCIIVSNIIQSNEFNDDTDNCKILDDETSDNDINSSINIFYKKLKMCVQEMHQ</sequence>
<name>A0AAV0Y8J6_9HEMI</name>
<comment type="caution">
    <text evidence="2">The sequence shown here is derived from an EMBL/GenBank/DDBJ whole genome shotgun (WGS) entry which is preliminary data.</text>
</comment>
<evidence type="ECO:0000256" key="1">
    <source>
        <dbReference type="SAM" id="MobiDB-lite"/>
    </source>
</evidence>
<dbReference type="Proteomes" id="UP001160148">
    <property type="component" value="Unassembled WGS sequence"/>
</dbReference>
<dbReference type="EMBL" id="CARXXK010001361">
    <property type="protein sequence ID" value="CAI6375671.1"/>
    <property type="molecule type" value="Genomic_DNA"/>
</dbReference>
<gene>
    <name evidence="2" type="ORF">MEUPH1_LOCUS29134</name>
</gene>
<dbReference type="AlphaFoldDB" id="A0AAV0Y8J6"/>
<proteinExistence type="predicted"/>
<feature type="region of interest" description="Disordered" evidence="1">
    <location>
        <begin position="1"/>
        <end position="21"/>
    </location>
</feature>
<keyword evidence="3" id="KW-1185">Reference proteome</keyword>
<protein>
    <submittedName>
        <fullName evidence="2">Uncharacterized protein</fullName>
    </submittedName>
</protein>
<evidence type="ECO:0000313" key="3">
    <source>
        <dbReference type="Proteomes" id="UP001160148"/>
    </source>
</evidence>
<reference evidence="2 3" key="1">
    <citation type="submission" date="2023-01" db="EMBL/GenBank/DDBJ databases">
        <authorList>
            <person name="Whitehead M."/>
        </authorList>
    </citation>
    <scope>NUCLEOTIDE SEQUENCE [LARGE SCALE GENOMIC DNA]</scope>
</reference>